<dbReference type="RefSeq" id="WP_193535623.1">
    <property type="nucleotide sequence ID" value="NZ_JADCLJ010000019.1"/>
</dbReference>
<keyword evidence="5" id="KW-1185">Reference proteome</keyword>
<accession>A0ABR9QI35</accession>
<feature type="coiled-coil region" evidence="1">
    <location>
        <begin position="317"/>
        <end position="372"/>
    </location>
</feature>
<evidence type="ECO:0000256" key="3">
    <source>
        <dbReference type="SAM" id="Phobius"/>
    </source>
</evidence>
<dbReference type="EMBL" id="JADCLJ010000019">
    <property type="protein sequence ID" value="MBE4908158.1"/>
    <property type="molecule type" value="Genomic_DNA"/>
</dbReference>
<dbReference type="Proteomes" id="UP001516662">
    <property type="component" value="Unassembled WGS sequence"/>
</dbReference>
<sequence>MENILFAFLALILLIPLLYFLPLGFKKQGKLIIVGISLLLALFGLLANTVFNLWQTSLLLLVFALAATYLIEKRLSTLIFADKGSSRLEEEVEVSNDHVVSSSEEETEGIINEEKEVEAEKFSATSETLLLKDANEDHQEDSLSLELDEIEYFSTDPKDGIDDDTIGKVSEKELDEEWFVEKTQSDDLKDQTLVHNEETTTETEEVKAEQNDADDASIVDYNIDEIINEAEANTVENELAHTVDNTEETISFDTLEELDFMEEDLLTEDEIRLVEEDEYTIEEDKHQVDEEDIIDEKDLLVEDVATVIEEETEVVEHDLIEEEVKVLEEDLVEEDEVQEEKGVEEEIEVIEEQQFEEESEVVDEELVEEELEIGITEESVKTKQVKQQMIHTMVAQLQHSRKYLSSKEYVNQVQAHLHPSLPSVDYYTFAHLLIEHFISEHNDKELASLITHLKEKFTNYAIIQQQLQFLEEYYCKK</sequence>
<keyword evidence="1" id="KW-0175">Coiled coil</keyword>
<comment type="caution">
    <text evidence="4">The sequence shown here is derived from an EMBL/GenBank/DDBJ whole genome shotgun (WGS) entry which is preliminary data.</text>
</comment>
<feature type="transmembrane region" description="Helical" evidence="3">
    <location>
        <begin position="31"/>
        <end position="47"/>
    </location>
</feature>
<evidence type="ECO:0000256" key="1">
    <source>
        <dbReference type="SAM" id="Coils"/>
    </source>
</evidence>
<gene>
    <name evidence="4" type="ORF">IMZ08_08835</name>
</gene>
<proteinExistence type="predicted"/>
<organism evidence="4 5">
    <name type="scientific">Litchfieldia luteola</name>
    <dbReference type="NCBI Taxonomy" id="682179"/>
    <lineage>
        <taxon>Bacteria</taxon>
        <taxon>Bacillati</taxon>
        <taxon>Bacillota</taxon>
        <taxon>Bacilli</taxon>
        <taxon>Bacillales</taxon>
        <taxon>Bacillaceae</taxon>
        <taxon>Litchfieldia</taxon>
    </lineage>
</organism>
<feature type="compositionally biased region" description="Basic and acidic residues" evidence="2">
    <location>
        <begin position="191"/>
        <end position="210"/>
    </location>
</feature>
<reference evidence="4 5" key="1">
    <citation type="submission" date="2020-10" db="EMBL/GenBank/DDBJ databases">
        <title>Bacillus sp. HD4P25, an endophyte from a halophyte.</title>
        <authorList>
            <person name="Sun J.-Q."/>
        </authorList>
    </citation>
    <scope>NUCLEOTIDE SEQUENCE [LARGE SCALE GENOMIC DNA]</scope>
    <source>
        <strain evidence="4 5">YIM 93174</strain>
    </source>
</reference>
<name>A0ABR9QI35_9BACI</name>
<keyword evidence="3" id="KW-0472">Membrane</keyword>
<evidence type="ECO:0008006" key="6">
    <source>
        <dbReference type="Google" id="ProtNLM"/>
    </source>
</evidence>
<evidence type="ECO:0000313" key="5">
    <source>
        <dbReference type="Proteomes" id="UP001516662"/>
    </source>
</evidence>
<feature type="transmembrane region" description="Helical" evidence="3">
    <location>
        <begin position="6"/>
        <end position="24"/>
    </location>
</feature>
<keyword evidence="3" id="KW-0812">Transmembrane</keyword>
<feature type="region of interest" description="Disordered" evidence="2">
    <location>
        <begin position="191"/>
        <end position="214"/>
    </location>
</feature>
<evidence type="ECO:0000313" key="4">
    <source>
        <dbReference type="EMBL" id="MBE4908158.1"/>
    </source>
</evidence>
<evidence type="ECO:0000256" key="2">
    <source>
        <dbReference type="SAM" id="MobiDB-lite"/>
    </source>
</evidence>
<protein>
    <recommendedName>
        <fullName evidence="6">MFS transporter</fullName>
    </recommendedName>
</protein>
<keyword evidence="3" id="KW-1133">Transmembrane helix</keyword>